<reference evidence="12 13" key="1">
    <citation type="submission" date="2024-09" db="EMBL/GenBank/DDBJ databases">
        <title>Chromosome-scale assembly of Riccia sorocarpa.</title>
        <authorList>
            <person name="Paukszto L."/>
        </authorList>
    </citation>
    <scope>NUCLEOTIDE SEQUENCE [LARGE SCALE GENOMIC DNA]</scope>
    <source>
        <strain evidence="12">LP-2024</strain>
        <tissue evidence="12">Aerial parts of the thallus</tissue>
    </source>
</reference>
<dbReference type="SUPFAM" id="SSF56219">
    <property type="entry name" value="DNase I-like"/>
    <property type="match status" value="1"/>
</dbReference>
<dbReference type="InterPro" id="IPR020848">
    <property type="entry name" value="AP_endonuclease_F1_CS"/>
</dbReference>
<evidence type="ECO:0000256" key="7">
    <source>
        <dbReference type="PIRSR" id="PIRSR604808-2"/>
    </source>
</evidence>
<dbReference type="PANTHER" id="PTHR22748:SF6">
    <property type="entry name" value="DNA-(APURINIC OR APYRIMIDINIC SITE) ENDONUCLEASE"/>
    <property type="match status" value="1"/>
</dbReference>
<dbReference type="NCBIfam" id="TIGR00195">
    <property type="entry name" value="exoDNase_III"/>
    <property type="match status" value="1"/>
</dbReference>
<dbReference type="InterPro" id="IPR005135">
    <property type="entry name" value="Endo/exonuclease/phosphatase"/>
</dbReference>
<feature type="domain" description="Endonuclease/exonuclease/phosphatase" evidence="11">
    <location>
        <begin position="67"/>
        <end position="313"/>
    </location>
</feature>
<feature type="binding site" evidence="7">
    <location>
        <position position="100"/>
    </location>
    <ligand>
        <name>Mg(2+)</name>
        <dbReference type="ChEBI" id="CHEBI:18420"/>
        <label>1</label>
    </ligand>
</feature>
<feature type="active site" description="Proton donor/acceptor" evidence="6">
    <location>
        <position position="217"/>
    </location>
</feature>
<name>A0ABD3GVA0_9MARC</name>
<keyword evidence="7" id="KW-0464">Manganese</keyword>
<comment type="cofactor">
    <cofactor evidence="7 9">
        <name>Mg(2+)</name>
        <dbReference type="ChEBI" id="CHEBI:18420"/>
    </cofactor>
    <cofactor evidence="7 9">
        <name>Mn(2+)</name>
        <dbReference type="ChEBI" id="CHEBI:29035"/>
    </cofactor>
    <text evidence="7 9">Probably binds two magnesium or manganese ions per subunit.</text>
</comment>
<keyword evidence="9" id="KW-0234">DNA repair</keyword>
<dbReference type="CDD" id="cd09087">
    <property type="entry name" value="Ape1-like_AP-endo"/>
    <property type="match status" value="1"/>
</dbReference>
<comment type="cofactor">
    <cofactor evidence="1">
        <name>Mn(2+)</name>
        <dbReference type="ChEBI" id="CHEBI:29035"/>
    </cofactor>
</comment>
<keyword evidence="5 7" id="KW-0460">Magnesium</keyword>
<dbReference type="Pfam" id="PF03372">
    <property type="entry name" value="Exo_endo_phos"/>
    <property type="match status" value="1"/>
</dbReference>
<evidence type="ECO:0000256" key="3">
    <source>
        <dbReference type="ARBA" id="ARBA00022723"/>
    </source>
</evidence>
<dbReference type="GO" id="GO:0008311">
    <property type="term" value="F:double-stranded DNA 3'-5' DNA exonuclease activity"/>
    <property type="evidence" value="ECO:0007669"/>
    <property type="project" value="UniProtKB-EC"/>
</dbReference>
<feature type="binding site" evidence="7">
    <location>
        <position position="219"/>
    </location>
    <ligand>
        <name>Mg(2+)</name>
        <dbReference type="ChEBI" id="CHEBI:18420"/>
        <label>1</label>
    </ligand>
</feature>
<feature type="active site" description="Proton acceptor" evidence="6">
    <location>
        <position position="313"/>
    </location>
</feature>
<feature type="site" description="Interaction with DNA substrate" evidence="8">
    <location>
        <position position="313"/>
    </location>
</feature>
<evidence type="ECO:0000256" key="1">
    <source>
        <dbReference type="ARBA" id="ARBA00001936"/>
    </source>
</evidence>
<dbReference type="AlphaFoldDB" id="A0ABD3GVA0"/>
<accession>A0ABD3GVA0</accession>
<dbReference type="Proteomes" id="UP001633002">
    <property type="component" value="Unassembled WGS sequence"/>
</dbReference>
<dbReference type="PANTHER" id="PTHR22748">
    <property type="entry name" value="AP ENDONUCLEASE"/>
    <property type="match status" value="1"/>
</dbReference>
<feature type="region of interest" description="Disordered" evidence="10">
    <location>
        <begin position="1"/>
        <end position="20"/>
    </location>
</feature>
<feature type="site" description="Transition state stabilizer" evidence="8">
    <location>
        <position position="219"/>
    </location>
</feature>
<dbReference type="EMBL" id="JBJQOH010000006">
    <property type="protein sequence ID" value="KAL3682045.1"/>
    <property type="molecule type" value="Genomic_DNA"/>
</dbReference>
<proteinExistence type="inferred from homology"/>
<dbReference type="EC" id="3.1.21.-" evidence="9"/>
<feature type="site" description="Important for catalytic activity" evidence="8">
    <location>
        <position position="287"/>
    </location>
</feature>
<organism evidence="12 13">
    <name type="scientific">Riccia sorocarpa</name>
    <dbReference type="NCBI Taxonomy" id="122646"/>
    <lineage>
        <taxon>Eukaryota</taxon>
        <taxon>Viridiplantae</taxon>
        <taxon>Streptophyta</taxon>
        <taxon>Embryophyta</taxon>
        <taxon>Marchantiophyta</taxon>
        <taxon>Marchantiopsida</taxon>
        <taxon>Marchantiidae</taxon>
        <taxon>Marchantiales</taxon>
        <taxon>Ricciaceae</taxon>
        <taxon>Riccia</taxon>
    </lineage>
</organism>
<dbReference type="InterPro" id="IPR004808">
    <property type="entry name" value="AP_endonuc_1"/>
</dbReference>
<evidence type="ECO:0000256" key="4">
    <source>
        <dbReference type="ARBA" id="ARBA00022801"/>
    </source>
</evidence>
<evidence type="ECO:0000256" key="5">
    <source>
        <dbReference type="ARBA" id="ARBA00022842"/>
    </source>
</evidence>
<feature type="binding site" evidence="7">
    <location>
        <position position="69"/>
    </location>
    <ligand>
        <name>Mg(2+)</name>
        <dbReference type="ChEBI" id="CHEBI:18420"/>
        <label>1</label>
    </ligand>
</feature>
<dbReference type="Gene3D" id="3.60.10.10">
    <property type="entry name" value="Endonuclease/exonuclease/phosphatase"/>
    <property type="match status" value="1"/>
</dbReference>
<keyword evidence="4" id="KW-0378">Hydrolase</keyword>
<evidence type="ECO:0000256" key="2">
    <source>
        <dbReference type="ARBA" id="ARBA00007092"/>
    </source>
</evidence>
<comment type="similarity">
    <text evidence="2 9">Belongs to the DNA repair enzymes AP/ExoA family.</text>
</comment>
<dbReference type="InterPro" id="IPR036691">
    <property type="entry name" value="Endo/exonu/phosph_ase_sf"/>
</dbReference>
<feature type="binding site" evidence="7">
    <location>
        <position position="312"/>
    </location>
    <ligand>
        <name>Mg(2+)</name>
        <dbReference type="ChEBI" id="CHEBI:18420"/>
        <label>1</label>
    </ligand>
</feature>
<sequence>MVKRRAKVAGARNETQTKRRKLESIYSNKPWLTLAHKKPRPEWVAYNPDNMRPPPLPVSVKFMKLLLWNVNGLHALMKKDDKCLTKLAQEEHFDVICLTETKLQEKQVDEIHASILPPEYKHSFWNCSSATPGFAGTAIISKIEPLSVEYGMGTSALDKEGRVITAEFGQFHLVVGYVHDSWERLVRWGLKTDDRHPSLSQHLKALEKKKPVIYAGDMNCANEDIDISNPEGKSAGFTKEAREAFKTDFLKKGFVDTFRHQHPDVVAYTYWPYRSGARARNNGWRVDYFLASQGLMNQVYDSYIRPEVMGSDHCPIGLIVKLESG</sequence>
<comment type="caution">
    <text evidence="12">The sequence shown here is derived from an EMBL/GenBank/DDBJ whole genome shotgun (WGS) entry which is preliminary data.</text>
</comment>
<evidence type="ECO:0000256" key="10">
    <source>
        <dbReference type="SAM" id="MobiDB-lite"/>
    </source>
</evidence>
<evidence type="ECO:0000313" key="12">
    <source>
        <dbReference type="EMBL" id="KAL3682045.1"/>
    </source>
</evidence>
<keyword evidence="3 7" id="KW-0479">Metal-binding</keyword>
<dbReference type="PROSITE" id="PS00727">
    <property type="entry name" value="AP_NUCLEASE_F1_2"/>
    <property type="match status" value="1"/>
</dbReference>
<dbReference type="PROSITE" id="PS51435">
    <property type="entry name" value="AP_NUCLEASE_F1_4"/>
    <property type="match status" value="1"/>
</dbReference>
<evidence type="ECO:0000313" key="13">
    <source>
        <dbReference type="Proteomes" id="UP001633002"/>
    </source>
</evidence>
<dbReference type="NCBIfam" id="TIGR00633">
    <property type="entry name" value="xth"/>
    <property type="match status" value="1"/>
</dbReference>
<dbReference type="FunFam" id="3.60.10.10:FF:000041">
    <property type="entry name" value="DNA-(apurinic or apyrimidinic site) lyase"/>
    <property type="match status" value="1"/>
</dbReference>
<dbReference type="GO" id="GO:0046872">
    <property type="term" value="F:metal ion binding"/>
    <property type="evidence" value="ECO:0007669"/>
    <property type="project" value="UniProtKB-KW"/>
</dbReference>
<feature type="binding site" evidence="7">
    <location>
        <position position="217"/>
    </location>
    <ligand>
        <name>Mg(2+)</name>
        <dbReference type="ChEBI" id="CHEBI:18420"/>
        <label>1</label>
    </ligand>
</feature>
<keyword evidence="13" id="KW-1185">Reference proteome</keyword>
<evidence type="ECO:0000256" key="6">
    <source>
        <dbReference type="PIRSR" id="PIRSR604808-1"/>
    </source>
</evidence>
<feature type="active site" evidence="6">
    <location>
        <position position="177"/>
    </location>
</feature>
<evidence type="ECO:0000259" key="11">
    <source>
        <dbReference type="Pfam" id="PF03372"/>
    </source>
</evidence>
<evidence type="ECO:0000256" key="9">
    <source>
        <dbReference type="RuleBase" id="RU362131"/>
    </source>
</evidence>
<gene>
    <name evidence="12" type="ORF">R1sor_000067</name>
</gene>
<evidence type="ECO:0000256" key="8">
    <source>
        <dbReference type="PIRSR" id="PIRSR604808-3"/>
    </source>
</evidence>
<keyword evidence="9" id="KW-0227">DNA damage</keyword>
<feature type="binding site" evidence="7">
    <location>
        <position position="313"/>
    </location>
    <ligand>
        <name>Mg(2+)</name>
        <dbReference type="ChEBI" id="CHEBI:18420"/>
        <label>1</label>
    </ligand>
</feature>
<protein>
    <recommendedName>
        <fullName evidence="9">DNA repair nuclease/redox regulator APEX1</fullName>
        <shortName evidence="9">APEN</shortName>
        <shortName evidence="9">REF-1</shortName>
        <ecNumber evidence="9">3.1.11.2</ecNumber>
        <ecNumber evidence="9">3.1.21.-</ecNumber>
    </recommendedName>
    <alternativeName>
        <fullName evidence="9">APEX nuclease</fullName>
    </alternativeName>
    <alternativeName>
        <fullName evidence="9">Apurinic-apyrimidinic endonuclease 1</fullName>
    </alternativeName>
    <alternativeName>
        <fullName evidence="9">Redox factor-1</fullName>
    </alternativeName>
    <component>
        <recommendedName>
            <fullName evidence="9">DNA repair nuclease/redox regulator APEX1, mitochondrial</fullName>
        </recommendedName>
    </component>
</protein>
<dbReference type="GO" id="GO:0006281">
    <property type="term" value="P:DNA repair"/>
    <property type="evidence" value="ECO:0007669"/>
    <property type="project" value="UniProtKB-KW"/>
</dbReference>
<dbReference type="PROSITE" id="PS00728">
    <property type="entry name" value="AP_NUCLEASE_F1_3"/>
    <property type="match status" value="1"/>
</dbReference>
<dbReference type="EC" id="3.1.11.2" evidence="9"/>